<evidence type="ECO:0000256" key="2">
    <source>
        <dbReference type="ARBA" id="ARBA00004496"/>
    </source>
</evidence>
<dbReference type="InterPro" id="IPR036390">
    <property type="entry name" value="WH_DNA-bd_sf"/>
</dbReference>
<dbReference type="Gene3D" id="1.10.10.10">
    <property type="entry name" value="Winged helix-like DNA-binding domain superfamily/Winged helix DNA-binding domain"/>
    <property type="match status" value="1"/>
</dbReference>
<dbReference type="InterPro" id="IPR054559">
    <property type="entry name" value="PSMD12-CSN4-like_N"/>
</dbReference>
<dbReference type="InterPro" id="IPR036388">
    <property type="entry name" value="WH-like_DNA-bd_sf"/>
</dbReference>
<dbReference type="InParanoid" id="A0A0G4GPL6"/>
<proteinExistence type="inferred from homology"/>
<protein>
    <recommendedName>
        <fullName evidence="4">COP9 signalosome complex subunit 4</fullName>
    </recommendedName>
</protein>
<evidence type="ECO:0000313" key="10">
    <source>
        <dbReference type="Proteomes" id="UP000041254"/>
    </source>
</evidence>
<evidence type="ECO:0000256" key="1">
    <source>
        <dbReference type="ARBA" id="ARBA00004123"/>
    </source>
</evidence>
<dbReference type="PhylomeDB" id="A0A0G4GPL6"/>
<reference evidence="9 10" key="1">
    <citation type="submission" date="2014-11" db="EMBL/GenBank/DDBJ databases">
        <authorList>
            <person name="Zhu J."/>
            <person name="Qi W."/>
            <person name="Song R."/>
        </authorList>
    </citation>
    <scope>NUCLEOTIDE SEQUENCE [LARGE SCALE GENOMIC DNA]</scope>
</reference>
<dbReference type="PANTHER" id="PTHR10855">
    <property type="entry name" value="26S PROTEASOME NON-ATPASE REGULATORY SUBUNIT 12/COP9 SIGNALOSOME COMPLEX SUBUNIT 4"/>
    <property type="match status" value="1"/>
</dbReference>
<gene>
    <name evidence="9" type="ORF">Vbra_955</name>
</gene>
<accession>A0A0G4GPL6</accession>
<dbReference type="Pfam" id="PF22241">
    <property type="entry name" value="PSMD12-CSN4_N"/>
    <property type="match status" value="1"/>
</dbReference>
<dbReference type="PANTHER" id="PTHR10855:SF2">
    <property type="entry name" value="COP9 SIGNALOSOME COMPLEX SUBUNIT 4"/>
    <property type="match status" value="1"/>
</dbReference>
<organism evidence="9 10">
    <name type="scientific">Vitrella brassicaformis (strain CCMP3155)</name>
    <dbReference type="NCBI Taxonomy" id="1169540"/>
    <lineage>
        <taxon>Eukaryota</taxon>
        <taxon>Sar</taxon>
        <taxon>Alveolata</taxon>
        <taxon>Colpodellida</taxon>
        <taxon>Vitrellaceae</taxon>
        <taxon>Vitrella</taxon>
    </lineage>
</organism>
<dbReference type="VEuPathDB" id="CryptoDB:Vbra_955"/>
<evidence type="ECO:0000256" key="3">
    <source>
        <dbReference type="ARBA" id="ARBA00010417"/>
    </source>
</evidence>
<dbReference type="GO" id="GO:0005829">
    <property type="term" value="C:cytosol"/>
    <property type="evidence" value="ECO:0007669"/>
    <property type="project" value="TreeGrafter"/>
</dbReference>
<dbReference type="InterPro" id="IPR040134">
    <property type="entry name" value="PSMD12/CSN4"/>
</dbReference>
<dbReference type="Proteomes" id="UP000041254">
    <property type="component" value="Unassembled WGS sequence"/>
</dbReference>
<keyword evidence="10" id="KW-1185">Reference proteome</keyword>
<evidence type="ECO:0000256" key="7">
    <source>
        <dbReference type="ARBA" id="ARBA00023242"/>
    </source>
</evidence>
<dbReference type="PROSITE" id="PS50250">
    <property type="entry name" value="PCI"/>
    <property type="match status" value="1"/>
</dbReference>
<evidence type="ECO:0000259" key="8">
    <source>
        <dbReference type="PROSITE" id="PS50250"/>
    </source>
</evidence>
<keyword evidence="6" id="KW-0736">Signalosome</keyword>
<keyword evidence="5" id="KW-0963">Cytoplasm</keyword>
<feature type="domain" description="PCI" evidence="8">
    <location>
        <begin position="199"/>
        <end position="367"/>
    </location>
</feature>
<evidence type="ECO:0000313" key="9">
    <source>
        <dbReference type="EMBL" id="CEM32232.1"/>
    </source>
</evidence>
<evidence type="ECO:0000256" key="4">
    <source>
        <dbReference type="ARBA" id="ARBA00014881"/>
    </source>
</evidence>
<evidence type="ECO:0000256" key="5">
    <source>
        <dbReference type="ARBA" id="ARBA00022490"/>
    </source>
</evidence>
<dbReference type="SUPFAM" id="SSF46785">
    <property type="entry name" value="Winged helix' DNA-binding domain"/>
    <property type="match status" value="1"/>
</dbReference>
<name>A0A0G4GPL6_VITBC</name>
<sequence>MATAPAEITAILNSVSEASARMARFNELVAALCAQEKVPELTRLVDFILSEDSSQFALFSRPLLHEVAVKMGGMADGNKKILAVHALDKMRARVVSYEEEDYIIREHLAAVHQHEGEFSAAARCLAQINLESGSRQRSVAEKAEKYVKIAELFLEDEDAVSAEAYCTRASMIIHEVDDVSLNLRYKVTYARIVDSKRQFQLAANRYYDLSLNLNNLQIDEEDLEKLLKNACTCAILAPAGPQRSRLLAILMKDDRVPKLESYGVLKKMFHERIIRGAEVAKFAETLMEHQKASFADGSTVLDRAVLQHNVLAASKVYSNMLLGEFGSLLEVDPRKAEKVAARMILDSNLEGYIDQRKGVIHFGVTESEHLKRWDAKIGHICMKVNRILEAIEPAAEANAVMVG</sequence>
<comment type="similarity">
    <text evidence="3">Belongs to the CSN4 family.</text>
</comment>
<dbReference type="OrthoDB" id="310863at2759"/>
<dbReference type="InterPro" id="IPR000717">
    <property type="entry name" value="PCI_dom"/>
</dbReference>
<evidence type="ECO:0000256" key="6">
    <source>
        <dbReference type="ARBA" id="ARBA00022790"/>
    </source>
</evidence>
<dbReference type="GO" id="GO:0008180">
    <property type="term" value="C:COP9 signalosome"/>
    <property type="evidence" value="ECO:0007669"/>
    <property type="project" value="UniProtKB-KW"/>
</dbReference>
<dbReference type="AlphaFoldDB" id="A0A0G4GPL6"/>
<keyword evidence="7" id="KW-0539">Nucleus</keyword>
<comment type="subcellular location">
    <subcellularLocation>
        <location evidence="2">Cytoplasm</location>
    </subcellularLocation>
    <subcellularLocation>
        <location evidence="1">Nucleus</location>
    </subcellularLocation>
</comment>
<dbReference type="Pfam" id="PF01399">
    <property type="entry name" value="PCI"/>
    <property type="match status" value="1"/>
</dbReference>
<dbReference type="OMA" id="KNIMHTV"/>
<dbReference type="EMBL" id="CDMY01000748">
    <property type="protein sequence ID" value="CEM32232.1"/>
    <property type="molecule type" value="Genomic_DNA"/>
</dbReference>
<dbReference type="STRING" id="1169540.A0A0G4GPL6"/>